<evidence type="ECO:0000256" key="3">
    <source>
        <dbReference type="ARBA" id="ARBA00023163"/>
    </source>
</evidence>
<gene>
    <name evidence="5" type="ORF">BACPEC_02760</name>
</gene>
<organism evidence="5 6">
    <name type="scientific">[Bacteroides] pectinophilus ATCC 43243</name>
    <dbReference type="NCBI Taxonomy" id="483218"/>
    <lineage>
        <taxon>Bacteria</taxon>
        <taxon>Bacillati</taxon>
        <taxon>Bacillota</taxon>
        <taxon>Clostridia</taxon>
        <taxon>Eubacteriales</taxon>
    </lineage>
</organism>
<dbReference type="eggNOG" id="COG1846">
    <property type="taxonomic scope" value="Bacteria"/>
</dbReference>
<dbReference type="AlphaFoldDB" id="B7AVL2"/>
<dbReference type="GO" id="GO:0003700">
    <property type="term" value="F:DNA-binding transcription factor activity"/>
    <property type="evidence" value="ECO:0007669"/>
    <property type="project" value="InterPro"/>
</dbReference>
<dbReference type="PRINTS" id="PR00598">
    <property type="entry name" value="HTHMARR"/>
</dbReference>
<keyword evidence="3" id="KW-0804">Transcription</keyword>
<dbReference type="GO" id="GO:0003677">
    <property type="term" value="F:DNA binding"/>
    <property type="evidence" value="ECO:0007669"/>
    <property type="project" value="UniProtKB-KW"/>
</dbReference>
<dbReference type="SUPFAM" id="SSF46785">
    <property type="entry name" value="Winged helix' DNA-binding domain"/>
    <property type="match status" value="1"/>
</dbReference>
<dbReference type="STRING" id="483218.BACPEC_02760"/>
<evidence type="ECO:0000259" key="4">
    <source>
        <dbReference type="PROSITE" id="PS50995"/>
    </source>
</evidence>
<dbReference type="Proteomes" id="UP000003136">
    <property type="component" value="Unassembled WGS sequence"/>
</dbReference>
<protein>
    <recommendedName>
        <fullName evidence="4">HTH marR-type domain-containing protein</fullName>
    </recommendedName>
</protein>
<keyword evidence="2" id="KW-0238">DNA-binding</keyword>
<dbReference type="HOGENOM" id="CLU_083287_25_1_9"/>
<evidence type="ECO:0000256" key="1">
    <source>
        <dbReference type="ARBA" id="ARBA00023015"/>
    </source>
</evidence>
<dbReference type="EMBL" id="ABVQ01000037">
    <property type="protein sequence ID" value="EEC56253.1"/>
    <property type="molecule type" value="Genomic_DNA"/>
</dbReference>
<dbReference type="PANTHER" id="PTHR42756">
    <property type="entry name" value="TRANSCRIPTIONAL REGULATOR, MARR"/>
    <property type="match status" value="1"/>
</dbReference>
<dbReference type="Gene3D" id="1.10.10.10">
    <property type="entry name" value="Winged helix-like DNA-binding domain superfamily/Winged helix DNA-binding domain"/>
    <property type="match status" value="1"/>
</dbReference>
<keyword evidence="1" id="KW-0805">Transcription regulation</keyword>
<dbReference type="SMART" id="SM00347">
    <property type="entry name" value="HTH_MARR"/>
    <property type="match status" value="1"/>
</dbReference>
<accession>B7AVL2</accession>
<keyword evidence="6" id="KW-1185">Reference proteome</keyword>
<proteinExistence type="predicted"/>
<name>B7AVL2_9FIRM</name>
<feature type="domain" description="HTH marR-type" evidence="4">
    <location>
        <begin position="1"/>
        <end position="136"/>
    </location>
</feature>
<sequence>MYFWDKHKTITSYYELLSGEVCDRYGLTQMEYDILMFLHNNPQHNTAAEIVKVRKSTKSHVSTSLKKLKKLENKGLVERIQSEDNKKHIEIVLLDKAELIVEAGINAQKRFAQNVLRGLTEEEKHMCINVFDKICNNAEECLREYRENSDER</sequence>
<dbReference type="InterPro" id="IPR036390">
    <property type="entry name" value="WH_DNA-bd_sf"/>
</dbReference>
<dbReference type="PANTHER" id="PTHR42756:SF1">
    <property type="entry name" value="TRANSCRIPTIONAL REPRESSOR OF EMRAB OPERON"/>
    <property type="match status" value="1"/>
</dbReference>
<evidence type="ECO:0000313" key="5">
    <source>
        <dbReference type="EMBL" id="EEC56253.1"/>
    </source>
</evidence>
<dbReference type="InterPro" id="IPR000835">
    <property type="entry name" value="HTH_MarR-typ"/>
</dbReference>
<reference evidence="5 6" key="1">
    <citation type="submission" date="2008-11" db="EMBL/GenBank/DDBJ databases">
        <title>Draft genome sequence of Bacteroides pectinophilus (ATCC 43243).</title>
        <authorList>
            <person name="Sudarsanam P."/>
            <person name="Ley R."/>
            <person name="Guruge J."/>
            <person name="Turnbaugh P.J."/>
            <person name="Mahowald M."/>
            <person name="Liep D."/>
            <person name="Gordon J."/>
        </authorList>
    </citation>
    <scope>NUCLEOTIDE SEQUENCE [LARGE SCALE GENOMIC DNA]</scope>
    <source>
        <strain evidence="5 6">ATCC 43243</strain>
    </source>
</reference>
<evidence type="ECO:0000313" key="6">
    <source>
        <dbReference type="Proteomes" id="UP000003136"/>
    </source>
</evidence>
<dbReference type="PROSITE" id="PS50995">
    <property type="entry name" value="HTH_MARR_2"/>
    <property type="match status" value="1"/>
</dbReference>
<evidence type="ECO:0000256" key="2">
    <source>
        <dbReference type="ARBA" id="ARBA00023125"/>
    </source>
</evidence>
<dbReference type="InterPro" id="IPR036388">
    <property type="entry name" value="WH-like_DNA-bd_sf"/>
</dbReference>
<dbReference type="Pfam" id="PF12802">
    <property type="entry name" value="MarR_2"/>
    <property type="match status" value="1"/>
</dbReference>
<reference evidence="5 6" key="2">
    <citation type="submission" date="2008-11" db="EMBL/GenBank/DDBJ databases">
        <authorList>
            <person name="Fulton L."/>
            <person name="Clifton S."/>
            <person name="Fulton B."/>
            <person name="Xu J."/>
            <person name="Minx P."/>
            <person name="Pepin K.H."/>
            <person name="Johnson M."/>
            <person name="Bhonagiri V."/>
            <person name="Nash W.E."/>
            <person name="Mardis E.R."/>
            <person name="Wilson R.K."/>
        </authorList>
    </citation>
    <scope>NUCLEOTIDE SEQUENCE [LARGE SCALE GENOMIC DNA]</scope>
    <source>
        <strain evidence="5 6">ATCC 43243</strain>
    </source>
</reference>